<dbReference type="EMBL" id="QJKJ01005552">
    <property type="protein sequence ID" value="RDX89857.1"/>
    <property type="molecule type" value="Genomic_DNA"/>
</dbReference>
<evidence type="ECO:0008006" key="4">
    <source>
        <dbReference type="Google" id="ProtNLM"/>
    </source>
</evidence>
<feature type="non-terminal residue" evidence="2">
    <location>
        <position position="67"/>
    </location>
</feature>
<accession>A0A371GH30</accession>
<dbReference type="OrthoDB" id="999247at2759"/>
<reference evidence="2" key="1">
    <citation type="submission" date="2018-05" db="EMBL/GenBank/DDBJ databases">
        <title>Draft genome of Mucuna pruriens seed.</title>
        <authorList>
            <person name="Nnadi N.E."/>
            <person name="Vos R."/>
            <person name="Hasami M.H."/>
            <person name="Devisetty U.K."/>
            <person name="Aguiy J.C."/>
        </authorList>
    </citation>
    <scope>NUCLEOTIDE SEQUENCE [LARGE SCALE GENOMIC DNA]</scope>
    <source>
        <strain evidence="2">JCA_2017</strain>
    </source>
</reference>
<evidence type="ECO:0000256" key="1">
    <source>
        <dbReference type="SAM" id="MobiDB-lite"/>
    </source>
</evidence>
<protein>
    <recommendedName>
        <fullName evidence="4">Copia protein</fullName>
    </recommendedName>
</protein>
<dbReference type="AlphaFoldDB" id="A0A371GH30"/>
<gene>
    <name evidence="2" type="ORF">CR513_28352</name>
</gene>
<feature type="non-terminal residue" evidence="2">
    <location>
        <position position="1"/>
    </location>
</feature>
<name>A0A371GH30_MUCPR</name>
<proteinExistence type="predicted"/>
<evidence type="ECO:0000313" key="3">
    <source>
        <dbReference type="Proteomes" id="UP000257109"/>
    </source>
</evidence>
<keyword evidence="3" id="KW-1185">Reference proteome</keyword>
<sequence>MSQDENLRDAPELPSVQLKRSNRQRQSSTRSKHIDVRYHWIHNALDAKLLELPKVHIGDNGVDMLTK</sequence>
<comment type="caution">
    <text evidence="2">The sequence shown here is derived from an EMBL/GenBank/DDBJ whole genome shotgun (WGS) entry which is preliminary data.</text>
</comment>
<feature type="region of interest" description="Disordered" evidence="1">
    <location>
        <begin position="1"/>
        <end position="33"/>
    </location>
</feature>
<organism evidence="2 3">
    <name type="scientific">Mucuna pruriens</name>
    <name type="common">Velvet bean</name>
    <name type="synonym">Dolichos pruriens</name>
    <dbReference type="NCBI Taxonomy" id="157652"/>
    <lineage>
        <taxon>Eukaryota</taxon>
        <taxon>Viridiplantae</taxon>
        <taxon>Streptophyta</taxon>
        <taxon>Embryophyta</taxon>
        <taxon>Tracheophyta</taxon>
        <taxon>Spermatophyta</taxon>
        <taxon>Magnoliopsida</taxon>
        <taxon>eudicotyledons</taxon>
        <taxon>Gunneridae</taxon>
        <taxon>Pentapetalae</taxon>
        <taxon>rosids</taxon>
        <taxon>fabids</taxon>
        <taxon>Fabales</taxon>
        <taxon>Fabaceae</taxon>
        <taxon>Papilionoideae</taxon>
        <taxon>50 kb inversion clade</taxon>
        <taxon>NPAAA clade</taxon>
        <taxon>indigoferoid/millettioid clade</taxon>
        <taxon>Phaseoleae</taxon>
        <taxon>Mucuna</taxon>
    </lineage>
</organism>
<evidence type="ECO:0000313" key="2">
    <source>
        <dbReference type="EMBL" id="RDX89857.1"/>
    </source>
</evidence>
<dbReference type="Proteomes" id="UP000257109">
    <property type="component" value="Unassembled WGS sequence"/>
</dbReference>
<feature type="compositionally biased region" description="Basic and acidic residues" evidence="1">
    <location>
        <begin position="1"/>
        <end position="11"/>
    </location>
</feature>